<keyword evidence="2" id="KW-1133">Transmembrane helix</keyword>
<organism evidence="3 4">
    <name type="scientific">Syntrophus gentianae</name>
    <dbReference type="NCBI Taxonomy" id="43775"/>
    <lineage>
        <taxon>Bacteria</taxon>
        <taxon>Pseudomonadati</taxon>
        <taxon>Thermodesulfobacteriota</taxon>
        <taxon>Syntrophia</taxon>
        <taxon>Syntrophales</taxon>
        <taxon>Syntrophaceae</taxon>
        <taxon>Syntrophus</taxon>
    </lineage>
</organism>
<evidence type="ECO:0000313" key="4">
    <source>
        <dbReference type="Proteomes" id="UP000198744"/>
    </source>
</evidence>
<evidence type="ECO:0000313" key="3">
    <source>
        <dbReference type="EMBL" id="SEM52005.1"/>
    </source>
</evidence>
<dbReference type="STRING" id="43775.SAMN04489760_11963"/>
<dbReference type="Proteomes" id="UP000198744">
    <property type="component" value="Unassembled WGS sequence"/>
</dbReference>
<evidence type="ECO:0000256" key="2">
    <source>
        <dbReference type="SAM" id="Phobius"/>
    </source>
</evidence>
<dbReference type="GO" id="GO:0015628">
    <property type="term" value="P:protein secretion by the type II secretion system"/>
    <property type="evidence" value="ECO:0007669"/>
    <property type="project" value="InterPro"/>
</dbReference>
<dbReference type="GO" id="GO:0015627">
    <property type="term" value="C:type II protein secretion system complex"/>
    <property type="evidence" value="ECO:0007669"/>
    <property type="project" value="InterPro"/>
</dbReference>
<protein>
    <submittedName>
        <fullName evidence="3">General secretion pathway protein M</fullName>
    </submittedName>
</protein>
<reference evidence="3 4" key="1">
    <citation type="submission" date="2016-10" db="EMBL/GenBank/DDBJ databases">
        <authorList>
            <person name="de Groot N.N."/>
        </authorList>
    </citation>
    <scope>NUCLEOTIDE SEQUENCE [LARGE SCALE GENOMIC DNA]</scope>
    <source>
        <strain evidence="3 4">DSM 8423</strain>
    </source>
</reference>
<feature type="transmembrane region" description="Helical" evidence="2">
    <location>
        <begin position="20"/>
        <end position="42"/>
    </location>
</feature>
<dbReference type="EMBL" id="FOBS01000019">
    <property type="protein sequence ID" value="SEM52005.1"/>
    <property type="molecule type" value="Genomic_DNA"/>
</dbReference>
<gene>
    <name evidence="3" type="ORF">SAMN04489760_11963</name>
</gene>
<dbReference type="Pfam" id="PF04612">
    <property type="entry name" value="T2SSM"/>
    <property type="match status" value="1"/>
</dbReference>
<accession>A0A1H7Z1C0</accession>
<keyword evidence="2" id="KW-0472">Membrane</keyword>
<sequence>MSIKSLISYWSGLQKRERYVVGAGLVGLFLLLLSYFVLLPFFEAKNKLTRSIQRQEKVLQELISLNEQYGHLKGGGEDRRKETSQSDPDLPLSSRLDKILTETDMKSCVSDFQTTKSVTKEHHLIRTELKINRVKMDQLIKFLYFVESPENGMRIEQISISKTPAETEYLNATVTLKTYEGKLPG</sequence>
<evidence type="ECO:0000256" key="1">
    <source>
        <dbReference type="SAM" id="MobiDB-lite"/>
    </source>
</evidence>
<dbReference type="AlphaFoldDB" id="A0A1H7Z1C0"/>
<feature type="compositionally biased region" description="Basic and acidic residues" evidence="1">
    <location>
        <begin position="74"/>
        <end position="84"/>
    </location>
</feature>
<proteinExistence type="predicted"/>
<keyword evidence="4" id="KW-1185">Reference proteome</keyword>
<keyword evidence="2" id="KW-0812">Transmembrane</keyword>
<name>A0A1H7Z1C0_9BACT</name>
<feature type="region of interest" description="Disordered" evidence="1">
    <location>
        <begin position="70"/>
        <end position="92"/>
    </location>
</feature>
<dbReference type="OrthoDB" id="9840720at2"/>
<dbReference type="InterPro" id="IPR007690">
    <property type="entry name" value="T2SS_GspM"/>
</dbReference>
<dbReference type="RefSeq" id="WP_093884031.1">
    <property type="nucleotide sequence ID" value="NZ_FOBS01000019.1"/>
</dbReference>